<sequence length="236" mass="26030">MTCILVAHLVDEIIIAADKRVTLITPDGVKSSGGDDEEKIVRTKVGVITGTGSMDMLDHVKTLVKNRGFTSPDEVLRMILDKRSTFSGLHADSSRLKTDLAQTSFMFTYPAMVNDQPVMRFVYYHQSHSTDSLCRLEDGKVMCFPGGFSLEQAIQVQDRLQGLVTPALESGSIDEVRTLVISYMRKLMKEISDSSETVSSICDIAVIKGRNVKIAMSVGTEDEVFKFVPMTHLTAS</sequence>
<evidence type="ECO:0000313" key="1">
    <source>
        <dbReference type="EMBL" id="MDT3244284.1"/>
    </source>
</evidence>
<dbReference type="EMBL" id="JASJMZ010000077">
    <property type="protein sequence ID" value="MDT3244284.1"/>
    <property type="molecule type" value="Genomic_DNA"/>
</dbReference>
<reference evidence="1" key="1">
    <citation type="submission" date="2023-05" db="EMBL/GenBank/DDBJ databases">
        <title>Development of a Genome-informed protocol for detection of Pseudomonas amygdali pv. morsprunorum using LAMP and PCR.</title>
        <authorList>
            <person name="Diaz D."/>
            <person name="Zamorano A."/>
            <person name="Garcia H."/>
            <person name="Ramos C."/>
            <person name="Cui W."/>
            <person name="Carreras C."/>
            <person name="Beltran M.F."/>
            <person name="Sagredo B."/>
            <person name="Pinto M."/>
            <person name="Fiore N."/>
        </authorList>
    </citation>
    <scope>NUCLEOTIDE SEQUENCE</scope>
    <source>
        <strain evidence="1">S2_Pam</strain>
    </source>
</reference>
<dbReference type="Proteomes" id="UP001254709">
    <property type="component" value="Unassembled WGS sequence"/>
</dbReference>
<proteinExistence type="predicted"/>
<accession>A0AB35R8F3</accession>
<organism evidence="1 2">
    <name type="scientific">Pseudomonas amygdali pv. morsprunorum</name>
    <dbReference type="NCBI Taxonomy" id="129138"/>
    <lineage>
        <taxon>Bacteria</taxon>
        <taxon>Pseudomonadati</taxon>
        <taxon>Pseudomonadota</taxon>
        <taxon>Gammaproteobacteria</taxon>
        <taxon>Pseudomonadales</taxon>
        <taxon>Pseudomonadaceae</taxon>
        <taxon>Pseudomonas</taxon>
        <taxon>Pseudomonas amygdali</taxon>
    </lineage>
</organism>
<dbReference type="RefSeq" id="WP_312002059.1">
    <property type="nucleotide sequence ID" value="NZ_JASJMZ010000077.1"/>
</dbReference>
<comment type="caution">
    <text evidence="1">The sequence shown here is derived from an EMBL/GenBank/DDBJ whole genome shotgun (WGS) entry which is preliminary data.</text>
</comment>
<protein>
    <submittedName>
        <fullName evidence="1">Uncharacterized protein</fullName>
    </submittedName>
</protein>
<name>A0AB35R8F3_PSEA0</name>
<evidence type="ECO:0000313" key="2">
    <source>
        <dbReference type="Proteomes" id="UP001254709"/>
    </source>
</evidence>
<gene>
    <name evidence="1" type="ORF">QNL30_27345</name>
</gene>
<dbReference type="AlphaFoldDB" id="A0AB35R8F3"/>